<organism evidence="2 3">
    <name type="scientific">Phycomyces blakesleeanus</name>
    <dbReference type="NCBI Taxonomy" id="4837"/>
    <lineage>
        <taxon>Eukaryota</taxon>
        <taxon>Fungi</taxon>
        <taxon>Fungi incertae sedis</taxon>
        <taxon>Mucoromycota</taxon>
        <taxon>Mucoromycotina</taxon>
        <taxon>Mucoromycetes</taxon>
        <taxon>Mucorales</taxon>
        <taxon>Phycomycetaceae</taxon>
        <taxon>Phycomyces</taxon>
    </lineage>
</organism>
<gene>
    <name evidence="2" type="ORF">J3Q64DRAFT_1727828</name>
</gene>
<dbReference type="Proteomes" id="UP001448207">
    <property type="component" value="Unassembled WGS sequence"/>
</dbReference>
<feature type="non-terminal residue" evidence="2">
    <location>
        <position position="432"/>
    </location>
</feature>
<accession>A0ABR3B5F0</accession>
<feature type="region of interest" description="Disordered" evidence="1">
    <location>
        <begin position="228"/>
        <end position="299"/>
    </location>
</feature>
<evidence type="ECO:0000313" key="2">
    <source>
        <dbReference type="EMBL" id="KAL0089992.1"/>
    </source>
</evidence>
<dbReference type="EMBL" id="JBCLYO010000004">
    <property type="protein sequence ID" value="KAL0089992.1"/>
    <property type="molecule type" value="Genomic_DNA"/>
</dbReference>
<comment type="caution">
    <text evidence="2">The sequence shown here is derived from an EMBL/GenBank/DDBJ whole genome shotgun (WGS) entry which is preliminary data.</text>
</comment>
<evidence type="ECO:0000256" key="1">
    <source>
        <dbReference type="SAM" id="MobiDB-lite"/>
    </source>
</evidence>
<evidence type="ECO:0000313" key="3">
    <source>
        <dbReference type="Proteomes" id="UP001448207"/>
    </source>
</evidence>
<reference evidence="2 3" key="1">
    <citation type="submission" date="2024-04" db="EMBL/GenBank/DDBJ databases">
        <title>Symmetric and asymmetric DNA N6-adenine methylation regulates different biological responses in Mucorales.</title>
        <authorList>
            <consortium name="Lawrence Berkeley National Laboratory"/>
            <person name="Lax C."/>
            <person name="Mondo S.J."/>
            <person name="Osorio-Concepcion M."/>
            <person name="Muszewska A."/>
            <person name="Corrochano-Luque M."/>
            <person name="Gutierrez G."/>
            <person name="Riley R."/>
            <person name="Lipzen A."/>
            <person name="Guo J."/>
            <person name="Hundley H."/>
            <person name="Amirebrahimi M."/>
            <person name="Ng V."/>
            <person name="Lorenzo-Gutierrez D."/>
            <person name="Binder U."/>
            <person name="Yang J."/>
            <person name="Song Y."/>
            <person name="Canovas D."/>
            <person name="Navarro E."/>
            <person name="Freitag M."/>
            <person name="Gabaldon T."/>
            <person name="Grigoriev I.V."/>
            <person name="Corrochano L.M."/>
            <person name="Nicolas F.E."/>
            <person name="Garre V."/>
        </authorList>
    </citation>
    <scope>NUCLEOTIDE SEQUENCE [LARGE SCALE GENOMIC DNA]</scope>
    <source>
        <strain evidence="2 3">L51</strain>
    </source>
</reference>
<feature type="compositionally biased region" description="Pro residues" evidence="1">
    <location>
        <begin position="275"/>
        <end position="287"/>
    </location>
</feature>
<protein>
    <recommendedName>
        <fullName evidence="4">Myb/SANT-like domain-containing protein</fullName>
    </recommendedName>
</protein>
<feature type="compositionally biased region" description="Polar residues" evidence="1">
    <location>
        <begin position="228"/>
        <end position="249"/>
    </location>
</feature>
<evidence type="ECO:0008006" key="4">
    <source>
        <dbReference type="Google" id="ProtNLM"/>
    </source>
</evidence>
<proteinExistence type="predicted"/>
<feature type="region of interest" description="Disordered" evidence="1">
    <location>
        <begin position="401"/>
        <end position="432"/>
    </location>
</feature>
<feature type="compositionally biased region" description="Low complexity" evidence="1">
    <location>
        <begin position="404"/>
        <end position="416"/>
    </location>
</feature>
<feature type="compositionally biased region" description="Low complexity" evidence="1">
    <location>
        <begin position="259"/>
        <end position="274"/>
    </location>
</feature>
<name>A0ABR3B5F0_PHYBL</name>
<sequence>MSSTHYETHIFQLDALNNLRTQVEGRQPELRIRIAANLESNDLTVVPGKTGRPSEWNDATVKVLLQVIMQRDFYAQHSKLDNSGKARLWRELHRDFCSKPEVHRYAGTIAGKTFSQKYRTVKYIKEKFQTIKKDFHKALAELRKEGLEETSQQSKYLHFDEMKEITRNDKTFWPSIAADDPSTSDDTLTGPVELIIREDGTSYGTIYSTLSTLVTKFLEESAIVTSRSSAATSANIRAGTGSETTQTLNKPARRRAPRQTAKQAPSTTQATPTTPATPGPGPGPTPRSEPGIGSTNNTEPRLASEFEVECLQIFVRHTNVMESGFASLVSELRQVKELFARSLEDQRANAAAAMEDRRLDRISREKIAEREILYRKNATRESIDSREEYMRLFGHDVQTGVLVPPATTTPKSSTADDSSETVPPIIDGNTLV</sequence>
<keyword evidence="3" id="KW-1185">Reference proteome</keyword>